<evidence type="ECO:0000313" key="3">
    <source>
        <dbReference type="Proteomes" id="UP001150238"/>
    </source>
</evidence>
<comment type="caution">
    <text evidence="2">The sequence shown here is derived from an EMBL/GenBank/DDBJ whole genome shotgun (WGS) entry which is preliminary data.</text>
</comment>
<evidence type="ECO:0000256" key="1">
    <source>
        <dbReference type="SAM" id="MobiDB-lite"/>
    </source>
</evidence>
<organism evidence="2 3">
    <name type="scientific">Lentinula lateritia</name>
    <dbReference type="NCBI Taxonomy" id="40482"/>
    <lineage>
        <taxon>Eukaryota</taxon>
        <taxon>Fungi</taxon>
        <taxon>Dikarya</taxon>
        <taxon>Basidiomycota</taxon>
        <taxon>Agaricomycotina</taxon>
        <taxon>Agaricomycetes</taxon>
        <taxon>Agaricomycetidae</taxon>
        <taxon>Agaricales</taxon>
        <taxon>Marasmiineae</taxon>
        <taxon>Omphalotaceae</taxon>
        <taxon>Lentinula</taxon>
    </lineage>
</organism>
<evidence type="ECO:0000313" key="2">
    <source>
        <dbReference type="EMBL" id="KAJ4476028.1"/>
    </source>
</evidence>
<sequence length="582" mass="64731">MDQEPTLDSNLQPTLFPETILAPAPIHPNRDKIITIDSLDFASPKFLPPTTYATVLRHDINISTLAGHQMLGMFTKFAPNAQTEAAIKEFNTNKEVYHEIVANDCSKAGEVLQLPVPPKKDRNGCDNPADTSMKRSLHSSASGSPHTKHALIKAETPLTKMPHQLDFKLQVKMQYKYQADGDKKSRQDAESKKIESEKKIQLLPFAQRRYKNLHFLDDALAEEEEEPNSTRIEGEWKETLRAKPLSGTLSVAIQGARELDHAPIITRFRSSKNQVVETSNEDFEIAVDKANEVETALYDKQVGGTHAVPIILLWIRISDLVEALRRQKVFMESGQGGWVPSGAMHGDAGHSNSADPNIPLSFGAAPPGGFGPQGSMGDGIPQQPSEGIEAWFSVEPAGAILLHLELWWVCRKRVIFIRGRSSTNNQSTKTSENARSMHLSAVLVGIMFTLATRLYKLQRLRWSLDCSPTDPCILKLLRFIMMKSWNTVRTQPLPLPEFSISHSPTPPYPSSPLPSASPISTYFQKERRTDDELETLYDEIWTGNGARGLRNFENAPGVEAMAMEQARAPRPAGPAHTLLLRL</sequence>
<reference evidence="2" key="2">
    <citation type="journal article" date="2023" name="Proc. Natl. Acad. Sci. U.S.A.">
        <title>A global phylogenomic analysis of the shiitake genus Lentinula.</title>
        <authorList>
            <person name="Sierra-Patev S."/>
            <person name="Min B."/>
            <person name="Naranjo-Ortiz M."/>
            <person name="Looney B."/>
            <person name="Konkel Z."/>
            <person name="Slot J.C."/>
            <person name="Sakamoto Y."/>
            <person name="Steenwyk J.L."/>
            <person name="Rokas A."/>
            <person name="Carro J."/>
            <person name="Camarero S."/>
            <person name="Ferreira P."/>
            <person name="Molpeceres G."/>
            <person name="Ruiz-Duenas F.J."/>
            <person name="Serrano A."/>
            <person name="Henrissat B."/>
            <person name="Drula E."/>
            <person name="Hughes K.W."/>
            <person name="Mata J.L."/>
            <person name="Ishikawa N.K."/>
            <person name="Vargas-Isla R."/>
            <person name="Ushijima S."/>
            <person name="Smith C.A."/>
            <person name="Donoghue J."/>
            <person name="Ahrendt S."/>
            <person name="Andreopoulos W."/>
            <person name="He G."/>
            <person name="LaButti K."/>
            <person name="Lipzen A."/>
            <person name="Ng V."/>
            <person name="Riley R."/>
            <person name="Sandor L."/>
            <person name="Barry K."/>
            <person name="Martinez A.T."/>
            <person name="Xiao Y."/>
            <person name="Gibbons J.G."/>
            <person name="Terashima K."/>
            <person name="Grigoriev I.V."/>
            <person name="Hibbett D."/>
        </authorList>
    </citation>
    <scope>NUCLEOTIDE SEQUENCE</scope>
    <source>
        <strain evidence="2">Sp2 HRB7682 ss15</strain>
    </source>
</reference>
<reference evidence="2" key="1">
    <citation type="submission" date="2022-08" db="EMBL/GenBank/DDBJ databases">
        <authorList>
            <consortium name="DOE Joint Genome Institute"/>
            <person name="Min B."/>
            <person name="Riley R."/>
            <person name="Sierra-Patev S."/>
            <person name="Naranjo-Ortiz M."/>
            <person name="Looney B."/>
            <person name="Konkel Z."/>
            <person name="Slot J.C."/>
            <person name="Sakamoto Y."/>
            <person name="Steenwyk J.L."/>
            <person name="Rokas A."/>
            <person name="Carro J."/>
            <person name="Camarero S."/>
            <person name="Ferreira P."/>
            <person name="Molpeceres G."/>
            <person name="Ruiz-Duenas F.J."/>
            <person name="Serrano A."/>
            <person name="Henrissat B."/>
            <person name="Drula E."/>
            <person name="Hughes K.W."/>
            <person name="Mata J.L."/>
            <person name="Ishikawa N.K."/>
            <person name="Vargas-Isla R."/>
            <person name="Ushijima S."/>
            <person name="Smith C.A."/>
            <person name="Ahrendt S."/>
            <person name="Andreopoulos W."/>
            <person name="He G."/>
            <person name="Labutti K."/>
            <person name="Lipzen A."/>
            <person name="Ng V."/>
            <person name="Sandor L."/>
            <person name="Barry K."/>
            <person name="Martinez A.T."/>
            <person name="Xiao Y."/>
            <person name="Gibbons J.G."/>
            <person name="Terashima K."/>
            <person name="Hibbett D.S."/>
            <person name="Grigoriev I.V."/>
        </authorList>
    </citation>
    <scope>NUCLEOTIDE SEQUENCE</scope>
    <source>
        <strain evidence="2">Sp2 HRB7682 ss15</strain>
    </source>
</reference>
<feature type="region of interest" description="Disordered" evidence="1">
    <location>
        <begin position="114"/>
        <end position="148"/>
    </location>
</feature>
<dbReference type="GO" id="GO:0016491">
    <property type="term" value="F:oxidoreductase activity"/>
    <property type="evidence" value="ECO:0007669"/>
    <property type="project" value="InterPro"/>
</dbReference>
<dbReference type="EMBL" id="JANVFS010000021">
    <property type="protein sequence ID" value="KAJ4476028.1"/>
    <property type="molecule type" value="Genomic_DNA"/>
</dbReference>
<dbReference type="InterPro" id="IPR023173">
    <property type="entry name" value="NADPH_Cyt_P450_Rdtase_alpha"/>
</dbReference>
<dbReference type="AlphaFoldDB" id="A0A9W9A737"/>
<dbReference type="Gene3D" id="1.20.990.10">
    <property type="entry name" value="NADPH-cytochrome p450 Reductase, Chain A, domain 3"/>
    <property type="match status" value="1"/>
</dbReference>
<name>A0A9W9A737_9AGAR</name>
<dbReference type="InterPro" id="IPR017938">
    <property type="entry name" value="Riboflavin_synthase-like_b-brl"/>
</dbReference>
<dbReference type="SUPFAM" id="SSF46585">
    <property type="entry name" value="HR1 repeat"/>
    <property type="match status" value="1"/>
</dbReference>
<dbReference type="InterPro" id="IPR036274">
    <property type="entry name" value="HR1_rpt_sf"/>
</dbReference>
<protein>
    <submittedName>
        <fullName evidence="2">Uncharacterized protein</fullName>
    </submittedName>
</protein>
<accession>A0A9W9A737</accession>
<dbReference type="Proteomes" id="UP001150238">
    <property type="component" value="Unassembled WGS sequence"/>
</dbReference>
<gene>
    <name evidence="2" type="ORF">C8J55DRAFT_562066</name>
</gene>
<proteinExistence type="predicted"/>
<dbReference type="SUPFAM" id="SSF63380">
    <property type="entry name" value="Riboflavin synthase domain-like"/>
    <property type="match status" value="1"/>
</dbReference>